<dbReference type="EMBL" id="MKZS01000001">
    <property type="protein sequence ID" value="OLT60868.1"/>
    <property type="molecule type" value="Genomic_DNA"/>
</dbReference>
<evidence type="ECO:0000313" key="3">
    <source>
        <dbReference type="Proteomes" id="UP000186657"/>
    </source>
</evidence>
<feature type="coiled-coil region" evidence="1">
    <location>
        <begin position="81"/>
        <end position="108"/>
    </location>
</feature>
<evidence type="ECO:0000256" key="1">
    <source>
        <dbReference type="SAM" id="Coils"/>
    </source>
</evidence>
<keyword evidence="3" id="KW-1185">Reference proteome</keyword>
<dbReference type="Proteomes" id="UP000186657">
    <property type="component" value="Unassembled WGS sequence"/>
</dbReference>
<accession>A0A1U7N4I3</accession>
<keyword evidence="1" id="KW-0175">Coiled coil</keyword>
<comment type="caution">
    <text evidence="2">The sequence shown here is derived from an EMBL/GenBank/DDBJ whole genome shotgun (WGS) entry which is preliminary data.</text>
</comment>
<protein>
    <submittedName>
        <fullName evidence="2">Uncharacterized protein</fullName>
    </submittedName>
</protein>
<proteinExistence type="predicted"/>
<dbReference type="RefSeq" id="WP_075901500.1">
    <property type="nucleotide sequence ID" value="NZ_MKZS01000001.1"/>
</dbReference>
<dbReference type="AlphaFoldDB" id="A0A1U7N4I3"/>
<name>A0A1U7N4I3_9CYAN</name>
<gene>
    <name evidence="2" type="ORF">BJP37_19475</name>
</gene>
<sequence>MLKAITASGKIAPSGQLSLDYPIEGTPPKPVRVIILFDETDGEVNKFWQQVSNYQQQPLLSAKQLQEGLKQALTESGYDSRDKIIELVQEIKQEIAQERQDKQMKTNHK</sequence>
<organism evidence="2 3">
    <name type="scientific">Moorena bouillonii PNG</name>
    <dbReference type="NCBI Taxonomy" id="568701"/>
    <lineage>
        <taxon>Bacteria</taxon>
        <taxon>Bacillati</taxon>
        <taxon>Cyanobacteriota</taxon>
        <taxon>Cyanophyceae</taxon>
        <taxon>Coleofasciculales</taxon>
        <taxon>Coleofasciculaceae</taxon>
        <taxon>Moorena</taxon>
    </lineage>
</organism>
<evidence type="ECO:0000313" key="2">
    <source>
        <dbReference type="EMBL" id="OLT60868.1"/>
    </source>
</evidence>
<reference evidence="2 3" key="1">
    <citation type="submission" date="2016-10" db="EMBL/GenBank/DDBJ databases">
        <title>Comparative genomics uncovers the prolific and rare metabolic potential of the cyanobacterial genus Moorea.</title>
        <authorList>
            <person name="Leao T."/>
            <person name="Castelao G."/>
            <person name="Korobeynikov A."/>
            <person name="Monroe E.A."/>
            <person name="Podell S."/>
            <person name="Glukhov E."/>
            <person name="Allen E."/>
            <person name="Gerwick W.H."/>
            <person name="Gerwick L."/>
        </authorList>
    </citation>
    <scope>NUCLEOTIDE SEQUENCE [LARGE SCALE GENOMIC DNA]</scope>
    <source>
        <strain evidence="2 3">PNG5-198</strain>
    </source>
</reference>